<feature type="compositionally biased region" description="Basic residues" evidence="1">
    <location>
        <begin position="85"/>
        <end position="98"/>
    </location>
</feature>
<feature type="transmembrane region" description="Helical" evidence="2">
    <location>
        <begin position="245"/>
        <end position="263"/>
    </location>
</feature>
<keyword evidence="2" id="KW-1133">Transmembrane helix</keyword>
<keyword evidence="5" id="KW-1185">Reference proteome</keyword>
<dbReference type="SUPFAM" id="SSF46565">
    <property type="entry name" value="Chaperone J-domain"/>
    <property type="match status" value="1"/>
</dbReference>
<dbReference type="Pfam" id="PF00226">
    <property type="entry name" value="DnaJ"/>
    <property type="match status" value="1"/>
</dbReference>
<dbReference type="CDD" id="cd06257">
    <property type="entry name" value="DnaJ"/>
    <property type="match status" value="1"/>
</dbReference>
<dbReference type="PRINTS" id="PR00625">
    <property type="entry name" value="JDOMAIN"/>
</dbReference>
<dbReference type="RefSeq" id="WP_196280710.1">
    <property type="nucleotide sequence ID" value="NZ_JADQDQ010000001.1"/>
</dbReference>
<evidence type="ECO:0000259" key="3">
    <source>
        <dbReference type="PROSITE" id="PS50076"/>
    </source>
</evidence>
<evidence type="ECO:0000256" key="2">
    <source>
        <dbReference type="SAM" id="Phobius"/>
    </source>
</evidence>
<feature type="region of interest" description="Disordered" evidence="1">
    <location>
        <begin position="73"/>
        <end position="102"/>
    </location>
</feature>
<dbReference type="Proteomes" id="UP000597617">
    <property type="component" value="Unassembled WGS sequence"/>
</dbReference>
<feature type="compositionally biased region" description="Low complexity" evidence="1">
    <location>
        <begin position="73"/>
        <end position="82"/>
    </location>
</feature>
<sequence>MKHYEALELTNTASAADIRSAYRRLVLLTHPDRTSDPAAHARYLDVNAAYEVLSDPTRRAAYDDLGHFTASTLATSTPAPNAGDRRRRSASSTRHHPRGKTEAYPHEAAYLRYAPLGKAICKALLVFSLLLGIDRVWVLNYPREEVQSCTLHSSKKGGSYCVIRTQNSTFRGPCMNAGEVLDMRRTALFGQVLAYKVIETRQYGLPSRYWDENFIYAGAGLIFVVAMVLTASVGAWPGPAGKRQVECAATAAILAIIVLWFLATS</sequence>
<dbReference type="InterPro" id="IPR001623">
    <property type="entry name" value="DnaJ_domain"/>
</dbReference>
<dbReference type="InterPro" id="IPR050817">
    <property type="entry name" value="DjlA_DnaK_co-chaperone"/>
</dbReference>
<evidence type="ECO:0000313" key="5">
    <source>
        <dbReference type="Proteomes" id="UP000597617"/>
    </source>
</evidence>
<feature type="domain" description="J" evidence="3">
    <location>
        <begin position="2"/>
        <end position="66"/>
    </location>
</feature>
<dbReference type="PANTHER" id="PTHR24074">
    <property type="entry name" value="CO-CHAPERONE PROTEIN DJLA"/>
    <property type="match status" value="1"/>
</dbReference>
<accession>A0ABS0IET9</accession>
<evidence type="ECO:0000256" key="1">
    <source>
        <dbReference type="SAM" id="MobiDB-lite"/>
    </source>
</evidence>
<evidence type="ECO:0000313" key="4">
    <source>
        <dbReference type="EMBL" id="MBF9236360.1"/>
    </source>
</evidence>
<reference evidence="4 5" key="1">
    <citation type="submission" date="2020-11" db="EMBL/GenBank/DDBJ databases">
        <authorList>
            <person name="Kim M.K."/>
        </authorList>
    </citation>
    <scope>NUCLEOTIDE SEQUENCE [LARGE SCALE GENOMIC DNA]</scope>
    <source>
        <strain evidence="4 5">BT683</strain>
    </source>
</reference>
<name>A0ABS0IET9_9BACT</name>
<dbReference type="EMBL" id="JADQDQ010000001">
    <property type="protein sequence ID" value="MBF9236360.1"/>
    <property type="molecule type" value="Genomic_DNA"/>
</dbReference>
<gene>
    <name evidence="4" type="ORF">I2I05_03025</name>
</gene>
<dbReference type="Gene3D" id="1.10.287.110">
    <property type="entry name" value="DnaJ domain"/>
    <property type="match status" value="1"/>
</dbReference>
<dbReference type="InterPro" id="IPR036869">
    <property type="entry name" value="J_dom_sf"/>
</dbReference>
<keyword evidence="2" id="KW-0472">Membrane</keyword>
<feature type="transmembrane region" description="Helical" evidence="2">
    <location>
        <begin position="214"/>
        <end position="233"/>
    </location>
</feature>
<comment type="caution">
    <text evidence="4">The sequence shown here is derived from an EMBL/GenBank/DDBJ whole genome shotgun (WGS) entry which is preliminary data.</text>
</comment>
<dbReference type="PROSITE" id="PS50076">
    <property type="entry name" value="DNAJ_2"/>
    <property type="match status" value="1"/>
</dbReference>
<keyword evidence="2" id="KW-0812">Transmembrane</keyword>
<proteinExistence type="predicted"/>
<protein>
    <submittedName>
        <fullName evidence="4">J domain-containing protein</fullName>
    </submittedName>
</protein>
<dbReference type="SMART" id="SM00271">
    <property type="entry name" value="DnaJ"/>
    <property type="match status" value="1"/>
</dbReference>
<organism evidence="4 5">
    <name type="scientific">Hymenobacter jeongseonensis</name>
    <dbReference type="NCBI Taxonomy" id="2791027"/>
    <lineage>
        <taxon>Bacteria</taxon>
        <taxon>Pseudomonadati</taxon>
        <taxon>Bacteroidota</taxon>
        <taxon>Cytophagia</taxon>
        <taxon>Cytophagales</taxon>
        <taxon>Hymenobacteraceae</taxon>
        <taxon>Hymenobacter</taxon>
    </lineage>
</organism>